<name>A0A914DKG1_9BILA</name>
<dbReference type="Gene3D" id="3.10.110.10">
    <property type="entry name" value="Ubiquitin Conjugating Enzyme"/>
    <property type="match status" value="1"/>
</dbReference>
<evidence type="ECO:0000313" key="3">
    <source>
        <dbReference type="WBParaSite" id="ACRNAN_scaffold27282.g25102.t1"/>
    </source>
</evidence>
<reference evidence="3" key="1">
    <citation type="submission" date="2022-11" db="UniProtKB">
        <authorList>
            <consortium name="WormBaseParasite"/>
        </authorList>
    </citation>
    <scope>IDENTIFICATION</scope>
</reference>
<keyword evidence="2" id="KW-1185">Reference proteome</keyword>
<dbReference type="CDD" id="cd00195">
    <property type="entry name" value="UBCc_UEV"/>
    <property type="match status" value="1"/>
</dbReference>
<dbReference type="Pfam" id="PF00179">
    <property type="entry name" value="UQ_con"/>
    <property type="match status" value="1"/>
</dbReference>
<dbReference type="Proteomes" id="UP000887540">
    <property type="component" value="Unplaced"/>
</dbReference>
<dbReference type="InterPro" id="IPR050113">
    <property type="entry name" value="Ub_conjugating_enzyme"/>
</dbReference>
<evidence type="ECO:0000259" key="1">
    <source>
        <dbReference type="PROSITE" id="PS50127"/>
    </source>
</evidence>
<dbReference type="SUPFAM" id="SSF54495">
    <property type="entry name" value="UBC-like"/>
    <property type="match status" value="1"/>
</dbReference>
<proteinExistence type="predicted"/>
<dbReference type="PANTHER" id="PTHR24067">
    <property type="entry name" value="UBIQUITIN-CONJUGATING ENZYME E2"/>
    <property type="match status" value="1"/>
</dbReference>
<dbReference type="PROSITE" id="PS50127">
    <property type="entry name" value="UBC_2"/>
    <property type="match status" value="1"/>
</dbReference>
<dbReference type="InterPro" id="IPR000608">
    <property type="entry name" value="UBC"/>
</dbReference>
<feature type="domain" description="UBC core" evidence="1">
    <location>
        <begin position="1"/>
        <end position="81"/>
    </location>
</feature>
<dbReference type="GO" id="GO:0032446">
    <property type="term" value="P:protein modification by small protein conjugation"/>
    <property type="evidence" value="ECO:0007669"/>
    <property type="project" value="UniProtKB-ARBA"/>
</dbReference>
<organism evidence="2 3">
    <name type="scientific">Acrobeloides nanus</name>
    <dbReference type="NCBI Taxonomy" id="290746"/>
    <lineage>
        <taxon>Eukaryota</taxon>
        <taxon>Metazoa</taxon>
        <taxon>Ecdysozoa</taxon>
        <taxon>Nematoda</taxon>
        <taxon>Chromadorea</taxon>
        <taxon>Rhabditida</taxon>
        <taxon>Tylenchina</taxon>
        <taxon>Cephalobomorpha</taxon>
        <taxon>Cephaloboidea</taxon>
        <taxon>Cephalobidae</taxon>
        <taxon>Acrobeloides</taxon>
    </lineage>
</organism>
<accession>A0A914DKG1</accession>
<dbReference type="AlphaFoldDB" id="A0A914DKG1"/>
<dbReference type="InterPro" id="IPR016135">
    <property type="entry name" value="UBQ-conjugating_enzyme/RWD"/>
</dbReference>
<sequence>MANWKVFLTGPPKTPYDNCVFKMGLSFDQTFPIEPPKIGFVNPFYHMNVSPEGSVCLGNFKESGNLIWMNFFREVSFRLLF</sequence>
<protein>
    <submittedName>
        <fullName evidence="3">UBC core domain-containing protein</fullName>
    </submittedName>
</protein>
<dbReference type="WBParaSite" id="ACRNAN_scaffold27282.g25102.t1">
    <property type="protein sequence ID" value="ACRNAN_scaffold27282.g25102.t1"/>
    <property type="gene ID" value="ACRNAN_scaffold27282.g25102"/>
</dbReference>
<evidence type="ECO:0000313" key="2">
    <source>
        <dbReference type="Proteomes" id="UP000887540"/>
    </source>
</evidence>